<reference evidence="2 3" key="1">
    <citation type="submission" date="2021-05" db="EMBL/GenBank/DDBJ databases">
        <title>Culturable bacteria isolated from Daya Bay.</title>
        <authorList>
            <person name="Zheng W."/>
            <person name="Yu S."/>
            <person name="Huang Y."/>
        </authorList>
    </citation>
    <scope>NUCLEOTIDE SEQUENCE [LARGE SCALE GENOMIC DNA]</scope>
    <source>
        <strain evidence="2 3">DP4N28-5</strain>
    </source>
</reference>
<gene>
    <name evidence="2" type="ORF">KJP28_09145</name>
</gene>
<dbReference type="RefSeq" id="WP_218392246.1">
    <property type="nucleotide sequence ID" value="NZ_JAHUZE010000002.1"/>
</dbReference>
<protein>
    <submittedName>
        <fullName evidence="2">Uncharacterized protein</fullName>
    </submittedName>
</protein>
<sequence length="188" mass="20337">MRALLALLLLAAPSAWAEELPDVQSCLNAYVDRYEWLLDIHADTPIEEVEGGIWHVEDVSYCGTLGIVRCDRSDDPIACQIALADTQDEITAKVKEDLPAPADVAGDGWPKRLYEAAYALAHGSSAGPDCVGQPERFEVWCEANYASNRLGNAVHAWEVARYLGAAPSAIDAGWAGPPPPVMPRARPE</sequence>
<name>A0ABS6T1X4_9RHOB</name>
<organism evidence="2 3">
    <name type="scientific">Maritimibacter dapengensis</name>
    <dbReference type="NCBI Taxonomy" id="2836868"/>
    <lineage>
        <taxon>Bacteria</taxon>
        <taxon>Pseudomonadati</taxon>
        <taxon>Pseudomonadota</taxon>
        <taxon>Alphaproteobacteria</taxon>
        <taxon>Rhodobacterales</taxon>
        <taxon>Roseobacteraceae</taxon>
        <taxon>Maritimibacter</taxon>
    </lineage>
</organism>
<keyword evidence="1" id="KW-0732">Signal</keyword>
<dbReference type="Proteomes" id="UP000756530">
    <property type="component" value="Unassembled WGS sequence"/>
</dbReference>
<dbReference type="EMBL" id="JAHUZE010000002">
    <property type="protein sequence ID" value="MBV7379094.1"/>
    <property type="molecule type" value="Genomic_DNA"/>
</dbReference>
<evidence type="ECO:0000256" key="1">
    <source>
        <dbReference type="SAM" id="SignalP"/>
    </source>
</evidence>
<keyword evidence="3" id="KW-1185">Reference proteome</keyword>
<accession>A0ABS6T1X4</accession>
<evidence type="ECO:0000313" key="2">
    <source>
        <dbReference type="EMBL" id="MBV7379094.1"/>
    </source>
</evidence>
<evidence type="ECO:0000313" key="3">
    <source>
        <dbReference type="Proteomes" id="UP000756530"/>
    </source>
</evidence>
<proteinExistence type="predicted"/>
<feature type="chain" id="PRO_5046818892" evidence="1">
    <location>
        <begin position="18"/>
        <end position="188"/>
    </location>
</feature>
<comment type="caution">
    <text evidence="2">The sequence shown here is derived from an EMBL/GenBank/DDBJ whole genome shotgun (WGS) entry which is preliminary data.</text>
</comment>
<feature type="signal peptide" evidence="1">
    <location>
        <begin position="1"/>
        <end position="17"/>
    </location>
</feature>